<organism evidence="4 5">
    <name type="scientific">Patella caerulea</name>
    <name type="common">Rayed Mediterranean limpet</name>
    <dbReference type="NCBI Taxonomy" id="87958"/>
    <lineage>
        <taxon>Eukaryota</taxon>
        <taxon>Metazoa</taxon>
        <taxon>Spiralia</taxon>
        <taxon>Lophotrochozoa</taxon>
        <taxon>Mollusca</taxon>
        <taxon>Gastropoda</taxon>
        <taxon>Patellogastropoda</taxon>
        <taxon>Patelloidea</taxon>
        <taxon>Patellidae</taxon>
        <taxon>Patella</taxon>
    </lineage>
</organism>
<evidence type="ECO:0000313" key="4">
    <source>
        <dbReference type="EMBL" id="KAK6170055.1"/>
    </source>
</evidence>
<name>A0AAN8PGQ8_PATCE</name>
<dbReference type="PROSITE" id="PS01132">
    <property type="entry name" value="ACTINS_ACT_LIKE"/>
    <property type="match status" value="1"/>
</dbReference>
<dbReference type="AlphaFoldDB" id="A0AAN8PGQ8"/>
<proteinExistence type="inferred from homology"/>
<reference evidence="4 5" key="1">
    <citation type="submission" date="2024-01" db="EMBL/GenBank/DDBJ databases">
        <title>The genome of the rayed Mediterranean limpet Patella caerulea (Linnaeus, 1758).</title>
        <authorList>
            <person name="Anh-Thu Weber A."/>
            <person name="Halstead-Nussloch G."/>
        </authorList>
    </citation>
    <scope>NUCLEOTIDE SEQUENCE [LARGE SCALE GENOMIC DNA]</scope>
    <source>
        <strain evidence="4">AATW-2023a</strain>
        <tissue evidence="4">Whole specimen</tissue>
    </source>
</reference>
<dbReference type="Gene3D" id="3.90.640.10">
    <property type="entry name" value="Actin, Chain A, domain 4"/>
    <property type="match status" value="1"/>
</dbReference>
<dbReference type="Gene3D" id="3.30.420.40">
    <property type="match status" value="2"/>
</dbReference>
<dbReference type="InterPro" id="IPR043129">
    <property type="entry name" value="ATPase_NBD"/>
</dbReference>
<comment type="function">
    <text evidence="1">Actins are highly conserved proteins that are involved in various types of cell motility and are ubiquitously expressed in all eukaryotic cells.</text>
</comment>
<evidence type="ECO:0000313" key="5">
    <source>
        <dbReference type="Proteomes" id="UP001347796"/>
    </source>
</evidence>
<dbReference type="InterPro" id="IPR020902">
    <property type="entry name" value="Actin/actin-like_CS"/>
</dbReference>
<sequence>MSYNDLSEAALIIDHGSGTSKVGFAGDDEPRMVIPTVTASPKSQVSLNQKDCYVGDDVPGTRDMVYIRYPIEHGIITRWDEMERVWHHIFHNVLCINPEERPVLLTEPSFNPKMNREKMTQIMFETFNTPALCVSIQSVLSLYASGRTAGVVCDSGHGISNILPVYEGHGLISKGRKFDIAGGELTDYLRRVLNGRGYNFRGRSIPEIDIVRGIKEKLCYVAADYRKDLDESASNSSSFEEFYELPGGEIVTVGKERFMCPEVLFQPSIDEREMVGLHEQLCSAIDSLDSDYRSEMYNNIVLSGGSTLFPGFTDRMLKEVKDLAPTLANINISPGQKHSAWIGGSMLARLSTFLPRCIIKDEYDEYGPSIVHTKCY</sequence>
<dbReference type="Proteomes" id="UP001347796">
    <property type="component" value="Unassembled WGS sequence"/>
</dbReference>
<dbReference type="FunFam" id="3.30.420.40:FF:000050">
    <property type="entry name" value="Actin, alpha skeletal muscle"/>
    <property type="match status" value="1"/>
</dbReference>
<evidence type="ECO:0000256" key="2">
    <source>
        <dbReference type="ARBA" id="ARBA00006752"/>
    </source>
</evidence>
<evidence type="ECO:0000256" key="1">
    <source>
        <dbReference type="ARBA" id="ARBA00003520"/>
    </source>
</evidence>
<accession>A0AAN8PGQ8</accession>
<dbReference type="FunFam" id="3.90.640.10:FF:000007">
    <property type="entry name" value="Actin like 7B"/>
    <property type="match status" value="1"/>
</dbReference>
<dbReference type="PANTHER" id="PTHR11937">
    <property type="entry name" value="ACTIN"/>
    <property type="match status" value="1"/>
</dbReference>
<evidence type="ECO:0000256" key="3">
    <source>
        <dbReference type="RuleBase" id="RU000487"/>
    </source>
</evidence>
<gene>
    <name evidence="4" type="ORF">SNE40_018540</name>
</gene>
<dbReference type="PRINTS" id="PR00190">
    <property type="entry name" value="ACTIN"/>
</dbReference>
<dbReference type="InterPro" id="IPR004000">
    <property type="entry name" value="Actin"/>
</dbReference>
<protein>
    <recommendedName>
        <fullName evidence="6">Actin</fullName>
    </recommendedName>
</protein>
<dbReference type="SUPFAM" id="SSF53067">
    <property type="entry name" value="Actin-like ATPase domain"/>
    <property type="match status" value="2"/>
</dbReference>
<dbReference type="Pfam" id="PF00022">
    <property type="entry name" value="Actin"/>
    <property type="match status" value="1"/>
</dbReference>
<dbReference type="SMART" id="SM00268">
    <property type="entry name" value="ACTIN"/>
    <property type="match status" value="1"/>
</dbReference>
<keyword evidence="5" id="KW-1185">Reference proteome</keyword>
<comment type="similarity">
    <text evidence="2 3">Belongs to the actin family.</text>
</comment>
<comment type="caution">
    <text evidence="4">The sequence shown here is derived from an EMBL/GenBank/DDBJ whole genome shotgun (WGS) entry which is preliminary data.</text>
</comment>
<dbReference type="EMBL" id="JAZGQO010000014">
    <property type="protein sequence ID" value="KAK6170055.1"/>
    <property type="molecule type" value="Genomic_DNA"/>
</dbReference>
<evidence type="ECO:0008006" key="6">
    <source>
        <dbReference type="Google" id="ProtNLM"/>
    </source>
</evidence>